<dbReference type="EMBL" id="CP019605">
    <property type="protein sequence ID" value="AQP44408.1"/>
    <property type="molecule type" value="Genomic_DNA"/>
</dbReference>
<evidence type="ECO:0000313" key="2">
    <source>
        <dbReference type="Proteomes" id="UP000188324"/>
    </source>
</evidence>
<accession>A0A1Q2CE79</accession>
<protein>
    <submittedName>
        <fullName evidence="1">Uncharacterized protein</fullName>
    </submittedName>
</protein>
<dbReference type="AlphaFoldDB" id="A0A1Q2CE79"/>
<dbReference type="KEGG" id="tfl:RPIT_05920"/>
<gene>
    <name evidence="1" type="ORF">RPIT_05920</name>
</gene>
<proteinExistence type="predicted"/>
<keyword evidence="2" id="KW-1185">Reference proteome</keyword>
<evidence type="ECO:0000313" key="1">
    <source>
        <dbReference type="EMBL" id="AQP44408.1"/>
    </source>
</evidence>
<organism evidence="1 2">
    <name type="scientific">Tessaracoccus flavus</name>
    <dbReference type="NCBI Taxonomy" id="1610493"/>
    <lineage>
        <taxon>Bacteria</taxon>
        <taxon>Bacillati</taxon>
        <taxon>Actinomycetota</taxon>
        <taxon>Actinomycetes</taxon>
        <taxon>Propionibacteriales</taxon>
        <taxon>Propionibacteriaceae</taxon>
        <taxon>Tessaracoccus</taxon>
    </lineage>
</organism>
<name>A0A1Q2CE79_9ACTN</name>
<sequence>MVAEEVWYETLEQMAANSVAVVTFELLETEYGLVYPDWSSDDPMINPYAGTDFTPSREETAGRPGTFHHVRVVSVAAGDLSPGDEIVILEAGGEVDGVMYEAVGRPELTEVELLFLDATSEDRYVILGSQARFASDGEGGYRSLVSPELQITPDDLDELAELIHS</sequence>
<dbReference type="Proteomes" id="UP000188324">
    <property type="component" value="Chromosome"/>
</dbReference>
<reference evidence="1 2" key="1">
    <citation type="journal article" date="2016" name="Int. J. Syst. Evol. Microbiol.">
        <title>Tessaracoccus flavus sp. nov., isolated from the drainage system of a lindane-producing factory.</title>
        <authorList>
            <person name="Kumari R."/>
            <person name="Singh P."/>
            <person name="Schumann P."/>
            <person name="Lal R."/>
        </authorList>
    </citation>
    <scope>NUCLEOTIDE SEQUENCE [LARGE SCALE GENOMIC DNA]</scope>
    <source>
        <strain evidence="1 2">RP1T</strain>
    </source>
</reference>